<dbReference type="AlphaFoldDB" id="A0A2H3C7L5"/>
<name>A0A2H3C7L5_9AGAR</name>
<dbReference type="STRING" id="1076256.A0A2H3C7L5"/>
<evidence type="ECO:0000313" key="4">
    <source>
        <dbReference type="Proteomes" id="UP000218334"/>
    </source>
</evidence>
<organism evidence="3 4">
    <name type="scientific">Armillaria solidipes</name>
    <dbReference type="NCBI Taxonomy" id="1076256"/>
    <lineage>
        <taxon>Eukaryota</taxon>
        <taxon>Fungi</taxon>
        <taxon>Dikarya</taxon>
        <taxon>Basidiomycota</taxon>
        <taxon>Agaricomycotina</taxon>
        <taxon>Agaricomycetes</taxon>
        <taxon>Agaricomycetidae</taxon>
        <taxon>Agaricales</taxon>
        <taxon>Marasmiineae</taxon>
        <taxon>Physalacriaceae</taxon>
        <taxon>Armillaria</taxon>
    </lineage>
</organism>
<sequence length="288" mass="33671">MPLRRSARTAVPSKRRSLADPEPDGVQYEDEDSERERGGAKHSPVKRRRTTTTATKQTKATKTERNRIEKKRDLNLLPKMPLDILFIIFGMLSARDLINLTRVDESFCRTLTLPDVSFVWKGARDAEEGIEPPRGIPEYRWANLFFGGPVCDFCQAKKVYVDWMLRRRVCKRCLKSRLICASTVARRFPDVNDNILSLVPLTYAGPRKERARSGYHWISDIIDIQAKLKELKAQPERLTEFQTERKELVEDINRDARRCREWARTYARKIARESGRRRSNLLQCFIRF</sequence>
<dbReference type="Proteomes" id="UP000218334">
    <property type="component" value="Unassembled WGS sequence"/>
</dbReference>
<accession>A0A2H3C7L5</accession>
<dbReference type="EMBL" id="KZ293422">
    <property type="protein sequence ID" value="PBK72113.1"/>
    <property type="molecule type" value="Genomic_DNA"/>
</dbReference>
<gene>
    <name evidence="3" type="ORF">ARMSODRAFT_1082603</name>
</gene>
<keyword evidence="4" id="KW-1185">Reference proteome</keyword>
<feature type="compositionally biased region" description="Low complexity" evidence="1">
    <location>
        <begin position="51"/>
        <end position="60"/>
    </location>
</feature>
<reference evidence="4" key="1">
    <citation type="journal article" date="2017" name="Nat. Ecol. Evol.">
        <title>Genome expansion and lineage-specific genetic innovations in the forest pathogenic fungi Armillaria.</title>
        <authorList>
            <person name="Sipos G."/>
            <person name="Prasanna A.N."/>
            <person name="Walter M.C."/>
            <person name="O'Connor E."/>
            <person name="Balint B."/>
            <person name="Krizsan K."/>
            <person name="Kiss B."/>
            <person name="Hess J."/>
            <person name="Varga T."/>
            <person name="Slot J."/>
            <person name="Riley R."/>
            <person name="Boka B."/>
            <person name="Rigling D."/>
            <person name="Barry K."/>
            <person name="Lee J."/>
            <person name="Mihaltcheva S."/>
            <person name="LaButti K."/>
            <person name="Lipzen A."/>
            <person name="Waldron R."/>
            <person name="Moloney N.M."/>
            <person name="Sperisen C."/>
            <person name="Kredics L."/>
            <person name="Vagvoelgyi C."/>
            <person name="Patrignani A."/>
            <person name="Fitzpatrick D."/>
            <person name="Nagy I."/>
            <person name="Doyle S."/>
            <person name="Anderson J.B."/>
            <person name="Grigoriev I.V."/>
            <person name="Gueldener U."/>
            <person name="Muensterkoetter M."/>
            <person name="Nagy L.G."/>
        </authorList>
    </citation>
    <scope>NUCLEOTIDE SEQUENCE [LARGE SCALE GENOMIC DNA]</scope>
    <source>
        <strain evidence="4">28-4</strain>
    </source>
</reference>
<protein>
    <recommendedName>
        <fullName evidence="2">F-box domain-containing protein</fullName>
    </recommendedName>
</protein>
<dbReference type="InterPro" id="IPR036047">
    <property type="entry name" value="F-box-like_dom_sf"/>
</dbReference>
<feature type="region of interest" description="Disordered" evidence="1">
    <location>
        <begin position="1"/>
        <end position="67"/>
    </location>
</feature>
<dbReference type="InterPro" id="IPR001810">
    <property type="entry name" value="F-box_dom"/>
</dbReference>
<dbReference type="PROSITE" id="PS50181">
    <property type="entry name" value="FBOX"/>
    <property type="match status" value="1"/>
</dbReference>
<feature type="compositionally biased region" description="Acidic residues" evidence="1">
    <location>
        <begin position="21"/>
        <end position="33"/>
    </location>
</feature>
<evidence type="ECO:0000259" key="2">
    <source>
        <dbReference type="PROSITE" id="PS50181"/>
    </source>
</evidence>
<proteinExistence type="predicted"/>
<dbReference type="CDD" id="cd09917">
    <property type="entry name" value="F-box_SF"/>
    <property type="match status" value="1"/>
</dbReference>
<evidence type="ECO:0000313" key="3">
    <source>
        <dbReference type="EMBL" id="PBK72113.1"/>
    </source>
</evidence>
<dbReference type="SUPFAM" id="SSF81383">
    <property type="entry name" value="F-box domain"/>
    <property type="match status" value="1"/>
</dbReference>
<feature type="domain" description="F-box" evidence="2">
    <location>
        <begin position="74"/>
        <end position="123"/>
    </location>
</feature>
<evidence type="ECO:0000256" key="1">
    <source>
        <dbReference type="SAM" id="MobiDB-lite"/>
    </source>
</evidence>